<accession>A0A1H7X1D3</accession>
<dbReference type="GeneID" id="83543831"/>
<dbReference type="OrthoDB" id="9816206at2"/>
<evidence type="ECO:0000313" key="3">
    <source>
        <dbReference type="Proteomes" id="UP000198883"/>
    </source>
</evidence>
<feature type="domain" description="KilA-N DNA-binding" evidence="1">
    <location>
        <begin position="12"/>
        <end position="98"/>
    </location>
</feature>
<dbReference type="Proteomes" id="UP000198883">
    <property type="component" value="Unassembled WGS sequence"/>
</dbReference>
<evidence type="ECO:0000313" key="2">
    <source>
        <dbReference type="EMBL" id="SEM27037.1"/>
    </source>
</evidence>
<dbReference type="Pfam" id="PF10543">
    <property type="entry name" value="ORF6N"/>
    <property type="match status" value="1"/>
</dbReference>
<name>A0A1H7X1D3_9PAST</name>
<protein>
    <submittedName>
        <fullName evidence="2">ORF6N domain-containing protein</fullName>
    </submittedName>
</protein>
<dbReference type="AlphaFoldDB" id="A0A1H7X1D3"/>
<dbReference type="STRING" id="97481.SAMN05444853_11074"/>
<sequence length="293" mass="34506">MNKITEHFDIKSKIYTIRAKQVMLDRDLALLYGVETRTFNQAVKRNIKRFPSDFMFQLNEREFENWRSQFVISNSDKMGLRYIPYAFTEQGVSMLSAILKSETAINISVKIIREFVQMRQTISNNQLLLQQLETLEKRQVTFEITTDNKFNQLFKALESKDHIQQQGSFFNGQIFDAHKFVSDLIRKAQKNIVLIDNYIDDSTLTLFQKNQNVSVTIYTHSISKTIKLDLEKYNQQYKKIAIKRNKNFHDRFLIIDDKDIYLIGASLKDLGKKVFGFSLLKDIDVNFYKKMTA</sequence>
<proteinExistence type="predicted"/>
<dbReference type="EMBL" id="FOBN01000010">
    <property type="protein sequence ID" value="SEM27037.1"/>
    <property type="molecule type" value="Genomic_DNA"/>
</dbReference>
<dbReference type="InterPro" id="IPR018873">
    <property type="entry name" value="KilA-N_DNA-bd_domain"/>
</dbReference>
<reference evidence="3" key="1">
    <citation type="submission" date="2016-10" db="EMBL/GenBank/DDBJ databases">
        <authorList>
            <person name="Varghese N."/>
            <person name="Submissions S."/>
        </authorList>
    </citation>
    <scope>NUCLEOTIDE SEQUENCE [LARGE SCALE GENOMIC DNA]</scope>
    <source>
        <strain evidence="3">DSM 24204</strain>
    </source>
</reference>
<evidence type="ECO:0000259" key="1">
    <source>
        <dbReference type="Pfam" id="PF10543"/>
    </source>
</evidence>
<dbReference type="RefSeq" id="WP_090921578.1">
    <property type="nucleotide sequence ID" value="NZ_CP016180.1"/>
</dbReference>
<organism evidence="2 3">
    <name type="scientific">Phocoenobacter skyensis</name>
    <dbReference type="NCBI Taxonomy" id="97481"/>
    <lineage>
        <taxon>Bacteria</taxon>
        <taxon>Pseudomonadati</taxon>
        <taxon>Pseudomonadota</taxon>
        <taxon>Gammaproteobacteria</taxon>
        <taxon>Pasteurellales</taxon>
        <taxon>Pasteurellaceae</taxon>
        <taxon>Phocoenobacter</taxon>
    </lineage>
</organism>
<gene>
    <name evidence="2" type="ORF">SAMN05444853_11074</name>
</gene>